<evidence type="ECO:0000313" key="2">
    <source>
        <dbReference type="Proteomes" id="UP000660070"/>
    </source>
</evidence>
<reference evidence="1 2" key="1">
    <citation type="submission" date="2020-11" db="EMBL/GenBank/DDBJ databases">
        <title>Kaistella gelatinilytica sp. nov., a flavobacterium isolated from Antarctic Soil.</title>
        <authorList>
            <person name="Li J."/>
        </authorList>
    </citation>
    <scope>NUCLEOTIDE SEQUENCE [LARGE SCALE GENOMIC DNA]</scope>
    <source>
        <strain evidence="1 2">G5-32</strain>
    </source>
</reference>
<dbReference type="Proteomes" id="UP000660070">
    <property type="component" value="Unassembled WGS sequence"/>
</dbReference>
<organism evidence="1 2">
    <name type="scientific">Kaistella gelatinilytica</name>
    <dbReference type="NCBI Taxonomy" id="2787636"/>
    <lineage>
        <taxon>Bacteria</taxon>
        <taxon>Pseudomonadati</taxon>
        <taxon>Bacteroidota</taxon>
        <taxon>Flavobacteriia</taxon>
        <taxon>Flavobacteriales</taxon>
        <taxon>Weeksellaceae</taxon>
        <taxon>Chryseobacterium group</taxon>
        <taxon>Kaistella</taxon>
    </lineage>
</organism>
<name>A0ABS0FFC6_9FLAO</name>
<sequence length="56" mass="6201">MKYKLLNTALEKYVTVVNSAEVEPNTKALAYAYFSIANFVNDADSAKAKCIQINNV</sequence>
<evidence type="ECO:0000313" key="1">
    <source>
        <dbReference type="EMBL" id="MBF8458420.1"/>
    </source>
</evidence>
<proteinExistence type="predicted"/>
<dbReference type="RefSeq" id="WP_196080863.1">
    <property type="nucleotide sequence ID" value="NZ_JADPVI010000007.1"/>
</dbReference>
<accession>A0ABS0FFC6</accession>
<keyword evidence="2" id="KW-1185">Reference proteome</keyword>
<dbReference type="EMBL" id="JADPVI010000007">
    <property type="protein sequence ID" value="MBF8458420.1"/>
    <property type="molecule type" value="Genomic_DNA"/>
</dbReference>
<protein>
    <submittedName>
        <fullName evidence="1">Uncharacterized protein</fullName>
    </submittedName>
</protein>
<comment type="caution">
    <text evidence="1">The sequence shown here is derived from an EMBL/GenBank/DDBJ whole genome shotgun (WGS) entry which is preliminary data.</text>
</comment>
<gene>
    <name evidence="1" type="ORF">IV494_14680</name>
</gene>